<feature type="domain" description="GH15-like" evidence="1">
    <location>
        <begin position="226"/>
        <end position="601"/>
    </location>
</feature>
<accession>B9M7K7</accession>
<dbReference type="Pfam" id="PF00723">
    <property type="entry name" value="Glyco_hydro_15"/>
    <property type="match status" value="1"/>
</dbReference>
<name>B9M7K7_GEODF</name>
<dbReference type="OrthoDB" id="3902805at2"/>
<feature type="domain" description="Trehalase-like N-terminal" evidence="2">
    <location>
        <begin position="4"/>
        <end position="154"/>
    </location>
</feature>
<dbReference type="eggNOG" id="COG3387">
    <property type="taxonomic scope" value="Bacteria"/>
</dbReference>
<dbReference type="HOGENOM" id="CLU_010399_2_0_7"/>
<keyword evidence="4" id="KW-1185">Reference proteome</keyword>
<dbReference type="STRING" id="316067.Geob_3775"/>
<dbReference type="RefSeq" id="WP_012648839.1">
    <property type="nucleotide sequence ID" value="NC_011979.1"/>
</dbReference>
<evidence type="ECO:0000313" key="3">
    <source>
        <dbReference type="EMBL" id="ACM22113.1"/>
    </source>
</evidence>
<evidence type="ECO:0000259" key="1">
    <source>
        <dbReference type="Pfam" id="PF00723"/>
    </source>
</evidence>
<dbReference type="EMBL" id="CP001390">
    <property type="protein sequence ID" value="ACM22113.1"/>
    <property type="molecule type" value="Genomic_DNA"/>
</dbReference>
<dbReference type="GO" id="GO:0004553">
    <property type="term" value="F:hydrolase activity, hydrolyzing O-glycosyl compounds"/>
    <property type="evidence" value="ECO:0007669"/>
    <property type="project" value="UniProtKB-ARBA"/>
</dbReference>
<dbReference type="Gene3D" id="1.50.10.10">
    <property type="match status" value="1"/>
</dbReference>
<dbReference type="InterPro" id="IPR008928">
    <property type="entry name" value="6-hairpin_glycosidase_sf"/>
</dbReference>
<sequence>MSYQPMENYGMIGNMRTVALVGINGSIDWYCHPHFDSPSIFGALLDDNCGGRFRISPVAERVKYKQFYWPSTNILITRFLMTDGIAEIEDFMPVGPALDSPWYHYIYRRVRCVRGAMRFSVLCCPAFDYGRKPHQVAIEPNGAIFRADDSSFALSTEVPLRVEEKGGVGGEFQLQEGESRVFLFKNVDAVQCPCPPPEQEAEELFQSTVKYWQRWLSSCTYHGRWREQVQRSALALKLLTFEPTGAIIAAPTTSLPEVIGGSRNWDYRYTWLRDAAFTVYGFLRIGFVAEAAAFVDWLESCAAQHFVPGQSLPVVLTVGGDCLPPEQTLDLWEGYRQSGPVRIGNAAVSQFQSDIHGEVMDALYLYNKYVSPISYDVWVKIRERLNWICDNWRRPDEGIWEMRNRREHFIYSKVMNWVALDRGLRLAEKRSFPAQRKRWLEERDRIYEEVMSQGWNVKRRAFTQFYGSDDLDASLLIMPLVFFLAPTDPRMLGTIEAILEYPKHGGLASDSLVYRYPPESRIDGFPGEEGTFNMCSFWLVEALTRAGRAHPDKLNQARLLFERMLGYANHLGLYGEQTGSQGEALGNFPQAFTHLALISAAFNLDRTLSSRF</sequence>
<dbReference type="GO" id="GO:0005975">
    <property type="term" value="P:carbohydrate metabolic process"/>
    <property type="evidence" value="ECO:0007669"/>
    <property type="project" value="InterPro"/>
</dbReference>
<dbReference type="SUPFAM" id="SSF48208">
    <property type="entry name" value="Six-hairpin glycosidases"/>
    <property type="match status" value="1"/>
</dbReference>
<dbReference type="InterPro" id="IPR011613">
    <property type="entry name" value="GH15-like"/>
</dbReference>
<protein>
    <submittedName>
        <fullName evidence="3">Glycoside hydrolase, family 15</fullName>
    </submittedName>
</protein>
<dbReference type="KEGG" id="geo:Geob_3775"/>
<dbReference type="InterPro" id="IPR045582">
    <property type="entry name" value="Trehalase-like_N"/>
</dbReference>
<dbReference type="InterPro" id="IPR012341">
    <property type="entry name" value="6hp_glycosidase-like_sf"/>
</dbReference>
<evidence type="ECO:0000259" key="2">
    <source>
        <dbReference type="Pfam" id="PF19291"/>
    </source>
</evidence>
<organism evidence="3 4">
    <name type="scientific">Geotalea daltonii (strain DSM 22248 / JCM 15807 / FRC-32)</name>
    <name type="common">Geobacter daltonii</name>
    <dbReference type="NCBI Taxonomy" id="316067"/>
    <lineage>
        <taxon>Bacteria</taxon>
        <taxon>Pseudomonadati</taxon>
        <taxon>Thermodesulfobacteriota</taxon>
        <taxon>Desulfuromonadia</taxon>
        <taxon>Geobacterales</taxon>
        <taxon>Geobacteraceae</taxon>
        <taxon>Geotalea</taxon>
    </lineage>
</organism>
<dbReference type="Pfam" id="PF19291">
    <property type="entry name" value="TREH_N"/>
    <property type="match status" value="1"/>
</dbReference>
<keyword evidence="3" id="KW-0378">Hydrolase</keyword>
<dbReference type="Proteomes" id="UP000007721">
    <property type="component" value="Chromosome"/>
</dbReference>
<reference evidence="3 4" key="1">
    <citation type="submission" date="2009-01" db="EMBL/GenBank/DDBJ databases">
        <title>Complete sequence of Geobacter sp. FRC-32.</title>
        <authorList>
            <consortium name="US DOE Joint Genome Institute"/>
            <person name="Lucas S."/>
            <person name="Copeland A."/>
            <person name="Lapidus A."/>
            <person name="Glavina del Rio T."/>
            <person name="Dalin E."/>
            <person name="Tice H."/>
            <person name="Bruce D."/>
            <person name="Goodwin L."/>
            <person name="Pitluck S."/>
            <person name="Saunders E."/>
            <person name="Brettin T."/>
            <person name="Detter J.C."/>
            <person name="Han C."/>
            <person name="Larimer F."/>
            <person name="Land M."/>
            <person name="Hauser L."/>
            <person name="Kyrpides N."/>
            <person name="Ovchinnikova G."/>
            <person name="Kostka J."/>
            <person name="Richardson P."/>
        </authorList>
    </citation>
    <scope>NUCLEOTIDE SEQUENCE [LARGE SCALE GENOMIC DNA]</scope>
    <source>
        <strain evidence="4">DSM 22248 / JCM 15807 / FRC-32</strain>
    </source>
</reference>
<dbReference type="PANTHER" id="PTHR31616">
    <property type="entry name" value="TREHALASE"/>
    <property type="match status" value="1"/>
</dbReference>
<dbReference type="AlphaFoldDB" id="B9M7K7"/>
<proteinExistence type="predicted"/>
<dbReference type="CAZy" id="GH15">
    <property type="family name" value="Glycoside Hydrolase Family 15"/>
</dbReference>
<dbReference type="PANTHER" id="PTHR31616:SF0">
    <property type="entry name" value="GLUCAN 1,4-ALPHA-GLUCOSIDASE"/>
    <property type="match status" value="1"/>
</dbReference>
<gene>
    <name evidence="3" type="ordered locus">Geob_3775</name>
</gene>
<evidence type="ECO:0000313" key="4">
    <source>
        <dbReference type="Proteomes" id="UP000007721"/>
    </source>
</evidence>